<evidence type="ECO:0000259" key="1">
    <source>
        <dbReference type="Pfam" id="PF12680"/>
    </source>
</evidence>
<dbReference type="Pfam" id="PF12680">
    <property type="entry name" value="SnoaL_2"/>
    <property type="match status" value="1"/>
</dbReference>
<dbReference type="RefSeq" id="WP_189987164.1">
    <property type="nucleotide sequence ID" value="NZ_BMZS01000001.1"/>
</dbReference>
<reference evidence="2" key="1">
    <citation type="journal article" date="2014" name="Int. J. Syst. Evol. Microbiol.">
        <title>Complete genome sequence of Corynebacterium casei LMG S-19264T (=DSM 44701T), isolated from a smear-ripened cheese.</title>
        <authorList>
            <consortium name="US DOE Joint Genome Institute (JGI-PGF)"/>
            <person name="Walter F."/>
            <person name="Albersmeier A."/>
            <person name="Kalinowski J."/>
            <person name="Ruckert C."/>
        </authorList>
    </citation>
    <scope>NUCLEOTIDE SEQUENCE</scope>
    <source>
        <strain evidence="2">KCTC 42651</strain>
    </source>
</reference>
<dbReference type="PANTHER" id="PTHR38436">
    <property type="entry name" value="POLYKETIDE CYCLASE SNOAL-LIKE DOMAIN"/>
    <property type="match status" value="1"/>
</dbReference>
<accession>A0A918XMV5</accession>
<dbReference type="AlphaFoldDB" id="A0A918XMV5"/>
<dbReference type="GO" id="GO:0030638">
    <property type="term" value="P:polyketide metabolic process"/>
    <property type="evidence" value="ECO:0007669"/>
    <property type="project" value="InterPro"/>
</dbReference>
<gene>
    <name evidence="2" type="ORF">GCM10017083_03270</name>
</gene>
<proteinExistence type="predicted"/>
<reference evidence="2" key="2">
    <citation type="submission" date="2020-09" db="EMBL/GenBank/DDBJ databases">
        <authorList>
            <person name="Sun Q."/>
            <person name="Kim S."/>
        </authorList>
    </citation>
    <scope>NUCLEOTIDE SEQUENCE</scope>
    <source>
        <strain evidence="2">KCTC 42651</strain>
    </source>
</reference>
<dbReference type="InterPro" id="IPR037401">
    <property type="entry name" value="SnoaL-like"/>
</dbReference>
<sequence>MDPRTATEALIRRYYDAFNAGDVDAMAACLSPDVAHDVNQGGRRVGIDRFREFCAHMARCYRERLDAMTVMASADGQRAAAEFTVSGEYLATDAGLPPAAGQTYRLPAGAFFEVRDGRIARVTTYYNLADWTAQVAAKAGGGGG</sequence>
<feature type="domain" description="SnoaL-like" evidence="1">
    <location>
        <begin position="11"/>
        <end position="122"/>
    </location>
</feature>
<evidence type="ECO:0000313" key="3">
    <source>
        <dbReference type="Proteomes" id="UP000630353"/>
    </source>
</evidence>
<dbReference type="Gene3D" id="3.10.450.50">
    <property type="match status" value="1"/>
</dbReference>
<name>A0A918XMV5_9PROT</name>
<dbReference type="Proteomes" id="UP000630353">
    <property type="component" value="Unassembled WGS sequence"/>
</dbReference>
<organism evidence="2 3">
    <name type="scientific">Thalassobaculum fulvum</name>
    <dbReference type="NCBI Taxonomy" id="1633335"/>
    <lineage>
        <taxon>Bacteria</taxon>
        <taxon>Pseudomonadati</taxon>
        <taxon>Pseudomonadota</taxon>
        <taxon>Alphaproteobacteria</taxon>
        <taxon>Rhodospirillales</taxon>
        <taxon>Thalassobaculaceae</taxon>
        <taxon>Thalassobaculum</taxon>
    </lineage>
</organism>
<dbReference type="NCBIfam" id="TIGR02096">
    <property type="entry name" value="ketosteroid isomerase-related protein"/>
    <property type="match status" value="1"/>
</dbReference>
<dbReference type="SUPFAM" id="SSF54427">
    <property type="entry name" value="NTF2-like"/>
    <property type="match status" value="1"/>
</dbReference>
<dbReference type="InterPro" id="IPR011721">
    <property type="entry name" value="CHP02096"/>
</dbReference>
<dbReference type="InterPro" id="IPR032710">
    <property type="entry name" value="NTF2-like_dom_sf"/>
</dbReference>
<evidence type="ECO:0000313" key="2">
    <source>
        <dbReference type="EMBL" id="GHD40212.1"/>
    </source>
</evidence>
<comment type="caution">
    <text evidence="2">The sequence shown here is derived from an EMBL/GenBank/DDBJ whole genome shotgun (WGS) entry which is preliminary data.</text>
</comment>
<dbReference type="InterPro" id="IPR009959">
    <property type="entry name" value="Cyclase_SnoaL-like"/>
</dbReference>
<dbReference type="PANTHER" id="PTHR38436:SF1">
    <property type="entry name" value="ESTER CYCLASE"/>
    <property type="match status" value="1"/>
</dbReference>
<dbReference type="EMBL" id="BMZS01000001">
    <property type="protein sequence ID" value="GHD40212.1"/>
    <property type="molecule type" value="Genomic_DNA"/>
</dbReference>
<protein>
    <recommendedName>
        <fullName evidence="1">SnoaL-like domain-containing protein</fullName>
    </recommendedName>
</protein>
<keyword evidence="3" id="KW-1185">Reference proteome</keyword>